<dbReference type="NCBIfam" id="TIGR00544">
    <property type="entry name" value="lgt"/>
    <property type="match status" value="1"/>
</dbReference>
<organism evidence="8 9">
    <name type="scientific">Microvenator marinus</name>
    <dbReference type="NCBI Taxonomy" id="2600177"/>
    <lineage>
        <taxon>Bacteria</taxon>
        <taxon>Deltaproteobacteria</taxon>
        <taxon>Bradymonadales</taxon>
        <taxon>Microvenatoraceae</taxon>
        <taxon>Microvenator</taxon>
    </lineage>
</organism>
<comment type="similarity">
    <text evidence="1 7">Belongs to the Lgt family.</text>
</comment>
<evidence type="ECO:0000256" key="5">
    <source>
        <dbReference type="ARBA" id="ARBA00022989"/>
    </source>
</evidence>
<dbReference type="AlphaFoldDB" id="A0A5B8XJJ0"/>
<keyword evidence="6 7" id="KW-0472">Membrane</keyword>
<keyword evidence="8" id="KW-0449">Lipoprotein</keyword>
<feature type="transmembrane region" description="Helical" evidence="7">
    <location>
        <begin position="93"/>
        <end position="112"/>
    </location>
</feature>
<name>A0A5B8XJJ0_9DELT</name>
<comment type="catalytic activity">
    <reaction evidence="7">
        <text>L-cysteinyl-[prolipoprotein] + a 1,2-diacyl-sn-glycero-3-phospho-(1'-sn-glycerol) = an S-1,2-diacyl-sn-glyceryl-L-cysteinyl-[prolipoprotein] + sn-glycerol 1-phosphate + H(+)</text>
        <dbReference type="Rhea" id="RHEA:56712"/>
        <dbReference type="Rhea" id="RHEA-COMP:14679"/>
        <dbReference type="Rhea" id="RHEA-COMP:14680"/>
        <dbReference type="ChEBI" id="CHEBI:15378"/>
        <dbReference type="ChEBI" id="CHEBI:29950"/>
        <dbReference type="ChEBI" id="CHEBI:57685"/>
        <dbReference type="ChEBI" id="CHEBI:64716"/>
        <dbReference type="ChEBI" id="CHEBI:140658"/>
        <dbReference type="EC" id="2.5.1.145"/>
    </reaction>
</comment>
<dbReference type="EC" id="2.5.1.145" evidence="7"/>
<keyword evidence="4 7" id="KW-0812">Transmembrane</keyword>
<keyword evidence="3 7" id="KW-0808">Transferase</keyword>
<comment type="function">
    <text evidence="7">Catalyzes the transfer of the diacylglyceryl group from phosphatidylglycerol to the sulfhydryl group of the N-terminal cysteine of a prolipoprotein, the first step in the formation of mature lipoproteins.</text>
</comment>
<dbReference type="EMBL" id="CP042467">
    <property type="protein sequence ID" value="QED25942.1"/>
    <property type="molecule type" value="Genomic_DNA"/>
</dbReference>
<accession>A0A5B8XJJ0</accession>
<dbReference type="GO" id="GO:0005886">
    <property type="term" value="C:plasma membrane"/>
    <property type="evidence" value="ECO:0007669"/>
    <property type="project" value="UniProtKB-SubCell"/>
</dbReference>
<comment type="subcellular location">
    <subcellularLocation>
        <location evidence="7">Cell membrane</location>
        <topology evidence="7">Multi-pass membrane protein</topology>
    </subcellularLocation>
</comment>
<evidence type="ECO:0000313" key="8">
    <source>
        <dbReference type="EMBL" id="QED25942.1"/>
    </source>
</evidence>
<comment type="pathway">
    <text evidence="7">Protein modification; lipoprotein biosynthesis (diacylglyceryl transfer).</text>
</comment>
<evidence type="ECO:0000256" key="4">
    <source>
        <dbReference type="ARBA" id="ARBA00022692"/>
    </source>
</evidence>
<evidence type="ECO:0000256" key="3">
    <source>
        <dbReference type="ARBA" id="ARBA00022679"/>
    </source>
</evidence>
<dbReference type="RefSeq" id="WP_146956953.1">
    <property type="nucleotide sequence ID" value="NZ_CP042467.1"/>
</dbReference>
<evidence type="ECO:0000256" key="2">
    <source>
        <dbReference type="ARBA" id="ARBA00022475"/>
    </source>
</evidence>
<dbReference type="Proteomes" id="UP000321595">
    <property type="component" value="Chromosome"/>
</dbReference>
<dbReference type="OrthoDB" id="871140at2"/>
<dbReference type="Pfam" id="PF01790">
    <property type="entry name" value="LGT"/>
    <property type="match status" value="1"/>
</dbReference>
<keyword evidence="2 7" id="KW-1003">Cell membrane</keyword>
<reference evidence="8 9" key="1">
    <citation type="submission" date="2019-08" db="EMBL/GenBank/DDBJ databases">
        <authorList>
            <person name="Liang Q."/>
        </authorList>
    </citation>
    <scope>NUCLEOTIDE SEQUENCE [LARGE SCALE GENOMIC DNA]</scope>
    <source>
        <strain evidence="8 9">V1718</strain>
    </source>
</reference>
<dbReference type="KEGG" id="bbae:FRD01_01430"/>
<feature type="binding site" evidence="7">
    <location>
        <position position="136"/>
    </location>
    <ligand>
        <name>a 1,2-diacyl-sn-glycero-3-phospho-(1'-sn-glycerol)</name>
        <dbReference type="ChEBI" id="CHEBI:64716"/>
    </ligand>
</feature>
<feature type="transmembrane region" description="Helical" evidence="7">
    <location>
        <begin position="249"/>
        <end position="266"/>
    </location>
</feature>
<protein>
    <recommendedName>
        <fullName evidence="7">Phosphatidylglycerol--prolipoprotein diacylglyceryl transferase</fullName>
        <ecNumber evidence="7">2.5.1.145</ecNumber>
    </recommendedName>
</protein>
<dbReference type="PROSITE" id="PS01311">
    <property type="entry name" value="LGT"/>
    <property type="match status" value="1"/>
</dbReference>
<dbReference type="PANTHER" id="PTHR30589">
    <property type="entry name" value="PROLIPOPROTEIN DIACYLGLYCERYL TRANSFERASE"/>
    <property type="match status" value="1"/>
</dbReference>
<gene>
    <name evidence="7 8" type="primary">lgt</name>
    <name evidence="8" type="ORF">FRD01_01430</name>
</gene>
<evidence type="ECO:0000256" key="6">
    <source>
        <dbReference type="ARBA" id="ARBA00023136"/>
    </source>
</evidence>
<dbReference type="HAMAP" id="MF_01147">
    <property type="entry name" value="Lgt"/>
    <property type="match status" value="1"/>
</dbReference>
<dbReference type="GO" id="GO:0042158">
    <property type="term" value="P:lipoprotein biosynthetic process"/>
    <property type="evidence" value="ECO:0007669"/>
    <property type="project" value="UniProtKB-UniRule"/>
</dbReference>
<dbReference type="InterPro" id="IPR001640">
    <property type="entry name" value="Lgt"/>
</dbReference>
<dbReference type="UniPathway" id="UPA00664"/>
<evidence type="ECO:0000313" key="9">
    <source>
        <dbReference type="Proteomes" id="UP000321595"/>
    </source>
</evidence>
<feature type="transmembrane region" description="Helical" evidence="7">
    <location>
        <begin position="20"/>
        <end position="38"/>
    </location>
</feature>
<evidence type="ECO:0000256" key="1">
    <source>
        <dbReference type="ARBA" id="ARBA00007150"/>
    </source>
</evidence>
<feature type="transmembrane region" description="Helical" evidence="7">
    <location>
        <begin position="50"/>
        <end position="73"/>
    </location>
</feature>
<sequence length="284" mass="32310">MELTWEILPFIRLGGFELRYYSLLFIVVFLSGWGLYRWQVVRGGGTEADANWMLGIGIVTTWFGGRLAHLVFYEPETFFENPWVFLDVQRGGLASHGAWVAMALALAFYAKWRKQSFVEMCDRMAFTSALGGGLIRIGNFFNSEIVGRATDQTWGVRFPRYEQRMGVEVDPRHFEALLLRHPAQLYEAVWLFLVFGLLMVVDRRLGEKRSRGLLCGLFIVLYFGGRFFLEFFKEFEGIEVGTVLTMGQWLSIPSAMVGSVVLVWSFRRAPPANWITGKGAPGAS</sequence>
<dbReference type="GO" id="GO:0008961">
    <property type="term" value="F:phosphatidylglycerol-prolipoprotein diacylglyceryl transferase activity"/>
    <property type="evidence" value="ECO:0007669"/>
    <property type="project" value="UniProtKB-UniRule"/>
</dbReference>
<proteinExistence type="inferred from homology"/>
<keyword evidence="5 7" id="KW-1133">Transmembrane helix</keyword>
<evidence type="ECO:0000256" key="7">
    <source>
        <dbReference type="HAMAP-Rule" id="MF_01147"/>
    </source>
</evidence>
<keyword evidence="9" id="KW-1185">Reference proteome</keyword>
<dbReference type="PANTHER" id="PTHR30589:SF0">
    <property type="entry name" value="PHOSPHATIDYLGLYCEROL--PROLIPOPROTEIN DIACYLGLYCERYL TRANSFERASE"/>
    <property type="match status" value="1"/>
</dbReference>
<feature type="transmembrane region" description="Helical" evidence="7">
    <location>
        <begin position="213"/>
        <end position="229"/>
    </location>
</feature>